<accession>A0A8D9BIB2</accession>
<dbReference type="InterPro" id="IPR029488">
    <property type="entry name" value="Hmw/CFAP97"/>
</dbReference>
<dbReference type="AlphaFoldDB" id="A0A8D9BIB2"/>
<evidence type="ECO:0000256" key="1">
    <source>
        <dbReference type="ARBA" id="ARBA00008315"/>
    </source>
</evidence>
<dbReference type="EMBL" id="HBUF01637458">
    <property type="protein sequence ID" value="CAG6784429.1"/>
    <property type="molecule type" value="Transcribed_RNA"/>
</dbReference>
<dbReference type="EMBL" id="HBUF01637457">
    <property type="protein sequence ID" value="CAG6784426.1"/>
    <property type="molecule type" value="Transcribed_RNA"/>
</dbReference>
<comment type="similarity">
    <text evidence="1">Belongs to the CFAP97 family.</text>
</comment>
<name>A0A8D9BIB2_9HEMI</name>
<dbReference type="InterPro" id="IPR038792">
    <property type="entry name" value="CFAP97D1/2"/>
</dbReference>
<dbReference type="Pfam" id="PF13879">
    <property type="entry name" value="Hmw_CFAP97"/>
    <property type="match status" value="1"/>
</dbReference>
<proteinExistence type="inferred from homology"/>
<sequence length="150" mass="17890">MLSRRENLLVTPWQKRRYLDHRRKVQAALPAIDVRSPEYRDHVALKRKKLQREYERCKKIEHDNFILLKHLDKIMTTCRVDNTWETPPPDFLNRIAMFSIPHKKSPPSSPPILPESPKTRKERCVGCTPKYFQAELQIVVPEERIPYDPH</sequence>
<dbReference type="PANTHER" id="PTHR33768:SF3">
    <property type="entry name" value="MIP11318P"/>
    <property type="match status" value="1"/>
</dbReference>
<feature type="region of interest" description="Disordered" evidence="2">
    <location>
        <begin position="101"/>
        <end position="121"/>
    </location>
</feature>
<reference evidence="3" key="1">
    <citation type="submission" date="2021-05" db="EMBL/GenBank/DDBJ databases">
        <authorList>
            <person name="Alioto T."/>
            <person name="Alioto T."/>
            <person name="Gomez Garrido J."/>
        </authorList>
    </citation>
    <scope>NUCLEOTIDE SEQUENCE</scope>
</reference>
<organism evidence="3">
    <name type="scientific">Cacopsylla melanoneura</name>
    <dbReference type="NCBI Taxonomy" id="428564"/>
    <lineage>
        <taxon>Eukaryota</taxon>
        <taxon>Metazoa</taxon>
        <taxon>Ecdysozoa</taxon>
        <taxon>Arthropoda</taxon>
        <taxon>Hexapoda</taxon>
        <taxon>Insecta</taxon>
        <taxon>Pterygota</taxon>
        <taxon>Neoptera</taxon>
        <taxon>Paraneoptera</taxon>
        <taxon>Hemiptera</taxon>
        <taxon>Sternorrhyncha</taxon>
        <taxon>Psylloidea</taxon>
        <taxon>Psyllidae</taxon>
        <taxon>Psyllinae</taxon>
        <taxon>Cacopsylla</taxon>
    </lineage>
</organism>
<protein>
    <submittedName>
        <fullName evidence="3">Uncharacterized protein</fullName>
    </submittedName>
</protein>
<evidence type="ECO:0000313" key="3">
    <source>
        <dbReference type="EMBL" id="CAG6784426.1"/>
    </source>
</evidence>
<dbReference type="PANTHER" id="PTHR33768">
    <property type="entry name" value="MIP11318P"/>
    <property type="match status" value="1"/>
</dbReference>
<evidence type="ECO:0000256" key="2">
    <source>
        <dbReference type="SAM" id="MobiDB-lite"/>
    </source>
</evidence>